<reference evidence="1" key="1">
    <citation type="submission" date="2022-07" db="EMBL/GenBank/DDBJ databases">
        <title>Fungi with potential for degradation of polypropylene.</title>
        <authorList>
            <person name="Gostincar C."/>
        </authorList>
    </citation>
    <scope>NUCLEOTIDE SEQUENCE</scope>
    <source>
        <strain evidence="1">EXF-13287</strain>
    </source>
</reference>
<dbReference type="PANTHER" id="PTHR42791">
    <property type="entry name" value="GNAT FAMILY ACETYLTRANSFERASE"/>
    <property type="match status" value="1"/>
</dbReference>
<dbReference type="EMBL" id="JANBVN010000093">
    <property type="protein sequence ID" value="KAJ9145190.1"/>
    <property type="molecule type" value="Genomic_DNA"/>
</dbReference>
<evidence type="ECO:0000313" key="1">
    <source>
        <dbReference type="EMBL" id="KAJ9145190.1"/>
    </source>
</evidence>
<sequence>MESVSSSSVTLVELKRSLVPPRWEDSVRVLGLSECKAAGLSLAHAFADDDLAQYLVDTDDTTDVSAEDKWKIHVDIFTYMVAATCYNGIATTIGPDYEGVALWLPPRKNLDGWWTSFRSGLWRLKFQLSPEGNKRYDDLVSVLHDTKISVLGDRDDEAWYLLYLGTKPGARGKGYAKKLLDDMMQRASHPPRPP</sequence>
<organism evidence="1 2">
    <name type="scientific">Coniochaeta hoffmannii</name>
    <dbReference type="NCBI Taxonomy" id="91930"/>
    <lineage>
        <taxon>Eukaryota</taxon>
        <taxon>Fungi</taxon>
        <taxon>Dikarya</taxon>
        <taxon>Ascomycota</taxon>
        <taxon>Pezizomycotina</taxon>
        <taxon>Sordariomycetes</taxon>
        <taxon>Sordariomycetidae</taxon>
        <taxon>Coniochaetales</taxon>
        <taxon>Coniochaetaceae</taxon>
        <taxon>Coniochaeta</taxon>
    </lineage>
</organism>
<dbReference type="InterPro" id="IPR052523">
    <property type="entry name" value="Trichothecene_AcTrans"/>
</dbReference>
<accession>A0AA38RZA6</accession>
<dbReference type="AlphaFoldDB" id="A0AA38RZA6"/>
<evidence type="ECO:0000313" key="2">
    <source>
        <dbReference type="Proteomes" id="UP001174691"/>
    </source>
</evidence>
<keyword evidence="2" id="KW-1185">Reference proteome</keyword>
<gene>
    <name evidence="1" type="ORF">NKR19_g6219</name>
</gene>
<dbReference type="PANTHER" id="PTHR42791:SF1">
    <property type="entry name" value="N-ACETYLTRANSFERASE DOMAIN-CONTAINING PROTEIN"/>
    <property type="match status" value="1"/>
</dbReference>
<proteinExistence type="predicted"/>
<feature type="non-terminal residue" evidence="1">
    <location>
        <position position="194"/>
    </location>
</feature>
<dbReference type="SUPFAM" id="SSF55729">
    <property type="entry name" value="Acyl-CoA N-acyltransferases (Nat)"/>
    <property type="match status" value="1"/>
</dbReference>
<comment type="caution">
    <text evidence="1">The sequence shown here is derived from an EMBL/GenBank/DDBJ whole genome shotgun (WGS) entry which is preliminary data.</text>
</comment>
<name>A0AA38RZA6_9PEZI</name>
<dbReference type="InterPro" id="IPR016181">
    <property type="entry name" value="Acyl_CoA_acyltransferase"/>
</dbReference>
<dbReference type="Gene3D" id="3.40.630.30">
    <property type="match status" value="1"/>
</dbReference>
<dbReference type="CDD" id="cd04301">
    <property type="entry name" value="NAT_SF"/>
    <property type="match status" value="1"/>
</dbReference>
<dbReference type="Proteomes" id="UP001174691">
    <property type="component" value="Unassembled WGS sequence"/>
</dbReference>
<protein>
    <submittedName>
        <fullName evidence="1">Acetyltransferase</fullName>
    </submittedName>
</protein>